<gene>
    <name evidence="1" type="ORF">BT246_39490</name>
</gene>
<evidence type="ECO:0000313" key="1">
    <source>
        <dbReference type="EMBL" id="ANS49295.1"/>
    </source>
</evidence>
<proteinExistence type="predicted"/>
<dbReference type="RefSeq" id="WP_197389471.1">
    <property type="nucleotide sequence ID" value="NZ_CP015350.1"/>
</dbReference>
<dbReference type="Proteomes" id="UP000092743">
    <property type="component" value="Chromosome"/>
</dbReference>
<dbReference type="EMBL" id="CP015350">
    <property type="protein sequence ID" value="ANS49295.1"/>
    <property type="molecule type" value="Genomic_DNA"/>
</dbReference>
<organism evidence="1 2">
    <name type="scientific">Bacillus thuringiensis</name>
    <dbReference type="NCBI Taxonomy" id="1428"/>
    <lineage>
        <taxon>Bacteria</taxon>
        <taxon>Bacillati</taxon>
        <taxon>Bacillota</taxon>
        <taxon>Bacilli</taxon>
        <taxon>Bacillales</taxon>
        <taxon>Bacillaceae</taxon>
        <taxon>Bacillus</taxon>
        <taxon>Bacillus cereus group</taxon>
    </lineage>
</organism>
<accession>A0A9W3SD17</accession>
<dbReference type="AlphaFoldDB" id="A0A9W3SD17"/>
<reference evidence="1 2" key="1">
    <citation type="submission" date="2016-04" db="EMBL/GenBank/DDBJ databases">
        <title>High quality genome of the nematocidal Bacillus thuringiensis MYBT18246.</title>
        <authorList>
            <person name="Hollensteiner J."/>
            <person name="Poehlein A."/>
            <person name="Sproeer C."/>
            <person name="Bunk B."/>
            <person name="Rosenstiel P."/>
            <person name="Schulenburg H."/>
            <person name="Liesegang H."/>
        </authorList>
    </citation>
    <scope>NUCLEOTIDE SEQUENCE [LARGE SCALE GENOMIC DNA]</scope>
    <source>
        <strain evidence="1 2">MYBT18246</strain>
    </source>
</reference>
<evidence type="ECO:0000313" key="2">
    <source>
        <dbReference type="Proteomes" id="UP000092743"/>
    </source>
</evidence>
<sequence length="53" mass="6486">MRHYRWKQSLRYEGRTKGLITFIKKAKRYLGGKTMTIEQKRDEYKSKAMEESK</sequence>
<protein>
    <submittedName>
        <fullName evidence="1">Uncharacterized protein</fullName>
    </submittedName>
</protein>
<name>A0A9W3SD17_BACTU</name>